<feature type="non-terminal residue" evidence="1">
    <location>
        <position position="1"/>
    </location>
</feature>
<comment type="caution">
    <text evidence="1">The sequence shown here is derived from an EMBL/GenBank/DDBJ whole genome shotgun (WGS) entry which is preliminary data.</text>
</comment>
<evidence type="ECO:0000313" key="2">
    <source>
        <dbReference type="Proteomes" id="UP001230504"/>
    </source>
</evidence>
<evidence type="ECO:0000313" key="1">
    <source>
        <dbReference type="EMBL" id="KAK1579553.1"/>
    </source>
</evidence>
<dbReference type="Proteomes" id="UP001230504">
    <property type="component" value="Unassembled WGS sequence"/>
</dbReference>
<dbReference type="EMBL" id="JAHLJV010000065">
    <property type="protein sequence ID" value="KAK1579553.1"/>
    <property type="molecule type" value="Genomic_DNA"/>
</dbReference>
<gene>
    <name evidence="1" type="ORF">LY79DRAFT_564088</name>
</gene>
<reference evidence="1" key="1">
    <citation type="submission" date="2021-06" db="EMBL/GenBank/DDBJ databases">
        <title>Comparative genomics, transcriptomics and evolutionary studies reveal genomic signatures of adaptation to plant cell wall in hemibiotrophic fungi.</title>
        <authorList>
            <consortium name="DOE Joint Genome Institute"/>
            <person name="Baroncelli R."/>
            <person name="Diaz J.F."/>
            <person name="Benocci T."/>
            <person name="Peng M."/>
            <person name="Battaglia E."/>
            <person name="Haridas S."/>
            <person name="Andreopoulos W."/>
            <person name="Labutti K."/>
            <person name="Pangilinan J."/>
            <person name="Floch G.L."/>
            <person name="Makela M.R."/>
            <person name="Henrissat B."/>
            <person name="Grigoriev I.V."/>
            <person name="Crouch J.A."/>
            <person name="De Vries R.P."/>
            <person name="Sukno S.A."/>
            <person name="Thon M.R."/>
        </authorList>
    </citation>
    <scope>NUCLEOTIDE SEQUENCE</scope>
    <source>
        <strain evidence="1">CBS 125086</strain>
    </source>
</reference>
<accession>A0AAD8PT47</accession>
<protein>
    <submittedName>
        <fullName evidence="1">Uncharacterized protein</fullName>
    </submittedName>
</protein>
<keyword evidence="2" id="KW-1185">Reference proteome</keyword>
<dbReference type="GeneID" id="85442853"/>
<dbReference type="RefSeq" id="XP_060410676.1">
    <property type="nucleotide sequence ID" value="XM_060558613.1"/>
</dbReference>
<organism evidence="1 2">
    <name type="scientific">Colletotrichum navitas</name>
    <dbReference type="NCBI Taxonomy" id="681940"/>
    <lineage>
        <taxon>Eukaryota</taxon>
        <taxon>Fungi</taxon>
        <taxon>Dikarya</taxon>
        <taxon>Ascomycota</taxon>
        <taxon>Pezizomycotina</taxon>
        <taxon>Sordariomycetes</taxon>
        <taxon>Hypocreomycetidae</taxon>
        <taxon>Glomerellales</taxon>
        <taxon>Glomerellaceae</taxon>
        <taxon>Colletotrichum</taxon>
        <taxon>Colletotrichum graminicola species complex</taxon>
    </lineage>
</organism>
<dbReference type="AlphaFoldDB" id="A0AAD8PT47"/>
<proteinExistence type="predicted"/>
<name>A0AAD8PT47_9PEZI</name>
<sequence length="110" mass="12188">MPRDIEEPIACDREILGETTKGSEPYFLALNSLASSLHIRYMKRGGQEDEEETQQLLQELLSSIDPGSKIRNVAIGQLGAVAIARFDKTCSVEDLDEALIHFKMGFESCA</sequence>